<gene>
    <name evidence="13" type="ORF">E1757_23055</name>
</gene>
<evidence type="ECO:0000256" key="6">
    <source>
        <dbReference type="ARBA" id="ARBA00023211"/>
    </source>
</evidence>
<dbReference type="InterPro" id="IPR022616">
    <property type="entry name" value="Glyco_hydro_4_C"/>
</dbReference>
<dbReference type="Pfam" id="PF02056">
    <property type="entry name" value="Glyco_hydro_4"/>
    <property type="match status" value="1"/>
</dbReference>
<dbReference type="EMBL" id="SMRT01000012">
    <property type="protein sequence ID" value="TDF94833.1"/>
    <property type="molecule type" value="Genomic_DNA"/>
</dbReference>
<evidence type="ECO:0000256" key="2">
    <source>
        <dbReference type="ARBA" id="ARBA00010141"/>
    </source>
</evidence>
<evidence type="ECO:0000256" key="3">
    <source>
        <dbReference type="ARBA" id="ARBA00022723"/>
    </source>
</evidence>
<dbReference type="AlphaFoldDB" id="A0A4R5KHF7"/>
<evidence type="ECO:0000256" key="10">
    <source>
        <dbReference type="PIRSR" id="PIRSR601088-3"/>
    </source>
</evidence>
<evidence type="ECO:0000259" key="12">
    <source>
        <dbReference type="Pfam" id="PF11975"/>
    </source>
</evidence>
<dbReference type="InterPro" id="IPR036291">
    <property type="entry name" value="NAD(P)-bd_dom_sf"/>
</dbReference>
<feature type="binding site" evidence="10">
    <location>
        <position position="212"/>
    </location>
    <ligand>
        <name>Mn(2+)</name>
        <dbReference type="ChEBI" id="CHEBI:29035"/>
    </ligand>
</feature>
<keyword evidence="5 11" id="KW-0520">NAD</keyword>
<keyword evidence="7" id="KW-0119">Carbohydrate metabolism</keyword>
<keyword evidence="10" id="KW-0533">Nickel</keyword>
<dbReference type="Proteomes" id="UP000295636">
    <property type="component" value="Unassembled WGS sequence"/>
</dbReference>
<dbReference type="SUPFAM" id="SSF51735">
    <property type="entry name" value="NAD(P)-binding Rossmann-fold domains"/>
    <property type="match status" value="1"/>
</dbReference>
<dbReference type="GO" id="GO:0005975">
    <property type="term" value="P:carbohydrate metabolic process"/>
    <property type="evidence" value="ECO:0007669"/>
    <property type="project" value="InterPro"/>
</dbReference>
<evidence type="ECO:0000256" key="9">
    <source>
        <dbReference type="PIRSR" id="PIRSR601088-2"/>
    </source>
</evidence>
<comment type="similarity">
    <text evidence="2 11">Belongs to the glycosyl hydrolase 4 family.</text>
</comment>
<dbReference type="PANTHER" id="PTHR32092:SF4">
    <property type="entry name" value="ALPHA-GLUCOSIDASE"/>
    <property type="match status" value="1"/>
</dbReference>
<keyword evidence="4 11" id="KW-0378">Hydrolase</keyword>
<keyword evidence="10" id="KW-0170">Cobalt</keyword>
<keyword evidence="14" id="KW-1185">Reference proteome</keyword>
<evidence type="ECO:0000256" key="1">
    <source>
        <dbReference type="ARBA" id="ARBA00001936"/>
    </source>
</evidence>
<evidence type="ECO:0000256" key="11">
    <source>
        <dbReference type="RuleBase" id="RU361152"/>
    </source>
</evidence>
<dbReference type="GO" id="GO:0004553">
    <property type="term" value="F:hydrolase activity, hydrolyzing O-glycosyl compounds"/>
    <property type="evidence" value="ECO:0007669"/>
    <property type="project" value="InterPro"/>
</dbReference>
<comment type="cofactor">
    <cofactor evidence="11">
        <name>NAD(+)</name>
        <dbReference type="ChEBI" id="CHEBI:57540"/>
    </cofactor>
    <text evidence="11">Binds 1 NAD(+) per subunit.</text>
</comment>
<comment type="caution">
    <text evidence="13">The sequence shown here is derived from an EMBL/GenBank/DDBJ whole genome shotgun (WGS) entry which is preliminary data.</text>
</comment>
<dbReference type="GO" id="GO:0016616">
    <property type="term" value="F:oxidoreductase activity, acting on the CH-OH group of donors, NAD or NADP as acceptor"/>
    <property type="evidence" value="ECO:0007669"/>
    <property type="project" value="InterPro"/>
</dbReference>
<accession>A0A4R5KHF7</accession>
<comment type="cofactor">
    <cofactor evidence="1">
        <name>Mn(2+)</name>
        <dbReference type="ChEBI" id="CHEBI:29035"/>
    </cofactor>
</comment>
<keyword evidence="8 11" id="KW-0326">Glycosidase</keyword>
<evidence type="ECO:0000256" key="8">
    <source>
        <dbReference type="ARBA" id="ARBA00023295"/>
    </source>
</evidence>
<organism evidence="13 14">
    <name type="scientific">Paenibacillus piri</name>
    <dbReference type="NCBI Taxonomy" id="2547395"/>
    <lineage>
        <taxon>Bacteria</taxon>
        <taxon>Bacillati</taxon>
        <taxon>Bacillota</taxon>
        <taxon>Bacilli</taxon>
        <taxon>Bacillales</taxon>
        <taxon>Paenibacillaceae</taxon>
        <taxon>Paenibacillus</taxon>
    </lineage>
</organism>
<protein>
    <submittedName>
        <fullName evidence="13">Alpha-glucosidase/alpha-galactosidase</fullName>
    </submittedName>
</protein>
<evidence type="ECO:0000256" key="4">
    <source>
        <dbReference type="ARBA" id="ARBA00022801"/>
    </source>
</evidence>
<dbReference type="SUPFAM" id="SSF56327">
    <property type="entry name" value="LDH C-terminal domain-like"/>
    <property type="match status" value="1"/>
</dbReference>
<feature type="domain" description="Glycosyl hydrolase family 4 C-terminal" evidence="12">
    <location>
        <begin position="209"/>
        <end position="442"/>
    </location>
</feature>
<evidence type="ECO:0000256" key="7">
    <source>
        <dbReference type="ARBA" id="ARBA00023277"/>
    </source>
</evidence>
<evidence type="ECO:0000313" key="13">
    <source>
        <dbReference type="EMBL" id="TDF94833.1"/>
    </source>
</evidence>
<dbReference type="InterPro" id="IPR001088">
    <property type="entry name" value="Glyco_hydro_4"/>
</dbReference>
<keyword evidence="10" id="KW-0408">Iron</keyword>
<dbReference type="PANTHER" id="PTHR32092">
    <property type="entry name" value="6-PHOSPHO-BETA-GLUCOSIDASE-RELATED"/>
    <property type="match status" value="1"/>
</dbReference>
<dbReference type="PRINTS" id="PR00732">
    <property type="entry name" value="GLHYDRLASE4"/>
</dbReference>
<dbReference type="Pfam" id="PF11975">
    <property type="entry name" value="Glyco_hydro_4C"/>
    <property type="match status" value="1"/>
</dbReference>
<dbReference type="Gene3D" id="3.90.1820.10">
    <property type="entry name" value="AglA-like glucosidase"/>
    <property type="match status" value="1"/>
</dbReference>
<dbReference type="InterPro" id="IPR015955">
    <property type="entry name" value="Lactate_DH/Glyco_Ohase_4_C"/>
</dbReference>
<proteinExistence type="inferred from homology"/>
<dbReference type="OrthoDB" id="9808275at2"/>
<keyword evidence="6 10" id="KW-0464">Manganese</keyword>
<dbReference type="InterPro" id="IPR053715">
    <property type="entry name" value="GH4_Enzyme_sf"/>
</dbReference>
<dbReference type="GO" id="GO:0046872">
    <property type="term" value="F:metal ion binding"/>
    <property type="evidence" value="ECO:0007669"/>
    <property type="project" value="UniProtKB-KW"/>
</dbReference>
<evidence type="ECO:0000313" key="14">
    <source>
        <dbReference type="Proteomes" id="UP000295636"/>
    </source>
</evidence>
<name>A0A4R5KHF7_9BACL</name>
<reference evidence="13 14" key="1">
    <citation type="submission" date="2019-03" db="EMBL/GenBank/DDBJ databases">
        <title>This is whole genome sequence of Paenibacillus sp MS74 strain.</title>
        <authorList>
            <person name="Trinh H.N."/>
        </authorList>
    </citation>
    <scope>NUCLEOTIDE SEQUENCE [LARGE SCALE GENOMIC DNA]</scope>
    <source>
        <strain evidence="13 14">MS74</strain>
    </source>
</reference>
<evidence type="ECO:0000256" key="5">
    <source>
        <dbReference type="ARBA" id="ARBA00023027"/>
    </source>
</evidence>
<feature type="binding site" evidence="10">
    <location>
        <position position="183"/>
    </location>
    <ligand>
        <name>Mn(2+)</name>
        <dbReference type="ChEBI" id="CHEBI:29035"/>
    </ligand>
</feature>
<keyword evidence="3 10" id="KW-0479">Metal-binding</keyword>
<feature type="binding site" evidence="9">
    <location>
        <position position="162"/>
    </location>
    <ligand>
        <name>substrate</name>
    </ligand>
</feature>
<sequence>MRDGRSGGIADRVDEQGATQMETSVKISIIGAGSAQFSAGIVRDLCINPGLRGSHITLMDIDENRLDFVWRLANRLSGELKAEIGFSKTTDRRIALQGADFVLNTAQAGGHQWAEDQRKLGEKHGYYRGTKLHNFPQMQLFLDVARDMERMCPNAWLIQSANPVFEGCSLMHRETNLRILGLCHGHYGYLEIAHALGLEPEHVSARTQGFNHWIWMTDFRYKGKDAYPLLDEWIETKAEAYWAQNEFEFWDNQLSRAAIHLYRTFGLMPIGDTPRTCENQGIGWWLHTDLATKQHWYGALGGFDSELGWQAYLDRLQHKVADIEQAVTDESKPVTGIFPPVQSKEQIVPIIHALVNDTEGMFQVNIPNRGGIVKGFPDNLVVECQGVVSGAGIRGLNQPPLPAKLMAGAMIPRWSQAECMIEAMRLCDYGLLLSCLLMDHRTRSLQQAEQYLQEWFADPRNASLARAFGVLR</sequence>